<name>A0A671WX39_SPAAU</name>
<dbReference type="AlphaFoldDB" id="A0A671WX39"/>
<dbReference type="GO" id="GO:0070292">
    <property type="term" value="P:N-acylphosphatidylethanolamine metabolic process"/>
    <property type="evidence" value="ECO:0007669"/>
    <property type="project" value="TreeGrafter"/>
</dbReference>
<reference evidence="6" key="1">
    <citation type="submission" date="2021-04" db="EMBL/GenBank/DDBJ databases">
        <authorList>
            <consortium name="Wellcome Sanger Institute Data Sharing"/>
        </authorList>
    </citation>
    <scope>NUCLEOTIDE SEQUENCE [LARGE SCALE GENOMIC DNA]</scope>
</reference>
<protein>
    <recommendedName>
        <fullName evidence="5">LRAT domain-containing protein</fullName>
    </recommendedName>
</protein>
<reference evidence="6" key="3">
    <citation type="submission" date="2025-09" db="UniProtKB">
        <authorList>
            <consortium name="Ensembl"/>
        </authorList>
    </citation>
    <scope>IDENTIFICATION</scope>
</reference>
<accession>A0A671WX39</accession>
<evidence type="ECO:0000256" key="1">
    <source>
        <dbReference type="ARBA" id="ARBA00007824"/>
    </source>
</evidence>
<evidence type="ECO:0000256" key="3">
    <source>
        <dbReference type="ARBA" id="ARBA00022801"/>
    </source>
</evidence>
<dbReference type="GeneTree" id="ENSGT00940000162660"/>
<keyword evidence="3" id="KW-0378">Hydrolase</keyword>
<dbReference type="Gene3D" id="3.90.1720.10">
    <property type="entry name" value="endopeptidase domain like (from Nostoc punctiforme)"/>
    <property type="match status" value="1"/>
</dbReference>
<dbReference type="Proteomes" id="UP000472265">
    <property type="component" value="Chromosome 18"/>
</dbReference>
<dbReference type="InterPro" id="IPR051496">
    <property type="entry name" value="H-rev107_PLA/AT"/>
</dbReference>
<dbReference type="Ensembl" id="ENSSAUT00010043351.1">
    <property type="protein sequence ID" value="ENSSAUP00010041161.1"/>
    <property type="gene ID" value="ENSSAUG00010017288.1"/>
</dbReference>
<dbReference type="GO" id="GO:0005737">
    <property type="term" value="C:cytoplasm"/>
    <property type="evidence" value="ECO:0007669"/>
    <property type="project" value="TreeGrafter"/>
</dbReference>
<evidence type="ECO:0000256" key="2">
    <source>
        <dbReference type="ARBA" id="ARBA00022679"/>
    </source>
</evidence>
<evidence type="ECO:0000313" key="7">
    <source>
        <dbReference type="Proteomes" id="UP000472265"/>
    </source>
</evidence>
<dbReference type="GO" id="GO:0004623">
    <property type="term" value="F:phospholipase A2 activity"/>
    <property type="evidence" value="ECO:0007669"/>
    <property type="project" value="TreeGrafter"/>
</dbReference>
<dbReference type="PANTHER" id="PTHR13943">
    <property type="entry name" value="HRAS-LIKE SUPPRESSOR - RELATED"/>
    <property type="match status" value="1"/>
</dbReference>
<sequence length="142" mass="15809">WATGFKHTPEPGDLIEISRGLYQHWAVYVGNGDVVHVTLPPGAANRIKSVPTKKATVKKEKMKEVVGDSTWKINNSLDEKYEPRSARIIVKEALGKVDKRMEYSVIRENCEHFATKMRYGKAVSIQVSGPISCVAVVKTKKG</sequence>
<dbReference type="GO" id="GO:0008970">
    <property type="term" value="F:phospholipase A1 activity"/>
    <property type="evidence" value="ECO:0007669"/>
    <property type="project" value="TreeGrafter"/>
</dbReference>
<feature type="domain" description="LRAT" evidence="5">
    <location>
        <begin position="14"/>
        <end position="126"/>
    </location>
</feature>
<keyword evidence="7" id="KW-1185">Reference proteome</keyword>
<keyword evidence="4" id="KW-0443">Lipid metabolism</keyword>
<dbReference type="Pfam" id="PF04970">
    <property type="entry name" value="LRAT"/>
    <property type="match status" value="1"/>
</dbReference>
<dbReference type="GO" id="GO:0016410">
    <property type="term" value="F:N-acyltransferase activity"/>
    <property type="evidence" value="ECO:0007669"/>
    <property type="project" value="TreeGrafter"/>
</dbReference>
<evidence type="ECO:0000313" key="6">
    <source>
        <dbReference type="Ensembl" id="ENSSAUP00010041161.1"/>
    </source>
</evidence>
<proteinExistence type="inferred from homology"/>
<comment type="similarity">
    <text evidence="1">Belongs to the H-rev107 family.</text>
</comment>
<evidence type="ECO:0000259" key="5">
    <source>
        <dbReference type="PROSITE" id="PS51934"/>
    </source>
</evidence>
<evidence type="ECO:0000256" key="4">
    <source>
        <dbReference type="ARBA" id="ARBA00023098"/>
    </source>
</evidence>
<keyword evidence="2" id="KW-0808">Transferase</keyword>
<reference evidence="6" key="2">
    <citation type="submission" date="2025-08" db="UniProtKB">
        <authorList>
            <consortium name="Ensembl"/>
        </authorList>
    </citation>
    <scope>IDENTIFICATION</scope>
</reference>
<dbReference type="InterPro" id="IPR007053">
    <property type="entry name" value="LRAT_dom"/>
</dbReference>
<dbReference type="PANTHER" id="PTHR13943:SF31">
    <property type="entry name" value="PHOSPHOLIPASE A AND ACYLTRANSFERASE 3"/>
    <property type="match status" value="1"/>
</dbReference>
<dbReference type="PROSITE" id="PS51934">
    <property type="entry name" value="LRAT"/>
    <property type="match status" value="1"/>
</dbReference>
<organism evidence="6 7">
    <name type="scientific">Sparus aurata</name>
    <name type="common">Gilthead sea bream</name>
    <dbReference type="NCBI Taxonomy" id="8175"/>
    <lineage>
        <taxon>Eukaryota</taxon>
        <taxon>Metazoa</taxon>
        <taxon>Chordata</taxon>
        <taxon>Craniata</taxon>
        <taxon>Vertebrata</taxon>
        <taxon>Euteleostomi</taxon>
        <taxon>Actinopterygii</taxon>
        <taxon>Neopterygii</taxon>
        <taxon>Teleostei</taxon>
        <taxon>Neoteleostei</taxon>
        <taxon>Acanthomorphata</taxon>
        <taxon>Eupercaria</taxon>
        <taxon>Spariformes</taxon>
        <taxon>Sparidae</taxon>
        <taxon>Sparus</taxon>
    </lineage>
</organism>